<dbReference type="KEGG" id="aaf:AURANDRAFT_35677"/>
<feature type="domain" description="PPIase cyclophilin-type" evidence="5">
    <location>
        <begin position="6"/>
        <end position="173"/>
    </location>
</feature>
<dbReference type="Pfam" id="PF00160">
    <property type="entry name" value="Pro_isomerase"/>
    <property type="match status" value="1"/>
</dbReference>
<dbReference type="InterPro" id="IPR024936">
    <property type="entry name" value="Cyclophilin-type_PPIase"/>
</dbReference>
<gene>
    <name evidence="6" type="ORF">AURANDRAFT_35677</name>
</gene>
<keyword evidence="7" id="KW-1185">Reference proteome</keyword>
<dbReference type="Proteomes" id="UP000002729">
    <property type="component" value="Unassembled WGS sequence"/>
</dbReference>
<dbReference type="InterPro" id="IPR020892">
    <property type="entry name" value="Cyclophilin-type_PPIase_CS"/>
</dbReference>
<evidence type="ECO:0000256" key="4">
    <source>
        <dbReference type="RuleBase" id="RU363019"/>
    </source>
</evidence>
<dbReference type="GO" id="GO:0003755">
    <property type="term" value="F:peptidyl-prolyl cis-trans isomerase activity"/>
    <property type="evidence" value="ECO:0007669"/>
    <property type="project" value="UniProtKB-UniRule"/>
</dbReference>
<protein>
    <recommendedName>
        <fullName evidence="4">Peptidyl-prolyl cis-trans isomerase</fullName>
        <shortName evidence="4">PPIase</shortName>
        <ecNumber evidence="4">5.2.1.8</ecNumber>
    </recommendedName>
</protein>
<dbReference type="PANTHER" id="PTHR45625:SF2">
    <property type="entry name" value="PEPTIDYL-PROLYL CIS-TRANS ISOMERASE-LIKE 3"/>
    <property type="match status" value="1"/>
</dbReference>
<evidence type="ECO:0000313" key="6">
    <source>
        <dbReference type="EMBL" id="EGB01901.1"/>
    </source>
</evidence>
<dbReference type="AlphaFoldDB" id="F0YSK8"/>
<proteinExistence type="inferred from homology"/>
<keyword evidence="3 4" id="KW-0413">Isomerase</keyword>
<keyword evidence="2 4" id="KW-0697">Rotamase</keyword>
<dbReference type="EC" id="5.2.1.8" evidence="4"/>
<dbReference type="FunCoup" id="F0YSK8">
    <property type="interactions" value="423"/>
</dbReference>
<evidence type="ECO:0000313" key="7">
    <source>
        <dbReference type="Proteomes" id="UP000002729"/>
    </source>
</evidence>
<dbReference type="PRINTS" id="PR00153">
    <property type="entry name" value="CSAPPISMRASE"/>
</dbReference>
<dbReference type="PROSITE" id="PS50072">
    <property type="entry name" value="CSA_PPIASE_2"/>
    <property type="match status" value="1"/>
</dbReference>
<evidence type="ECO:0000256" key="2">
    <source>
        <dbReference type="ARBA" id="ARBA00023110"/>
    </source>
</evidence>
<evidence type="ECO:0000256" key="3">
    <source>
        <dbReference type="ARBA" id="ARBA00023235"/>
    </source>
</evidence>
<dbReference type="OMA" id="VPFHRVM"/>
<organism evidence="7">
    <name type="scientific">Aureococcus anophagefferens</name>
    <name type="common">Harmful bloom alga</name>
    <dbReference type="NCBI Taxonomy" id="44056"/>
    <lineage>
        <taxon>Eukaryota</taxon>
        <taxon>Sar</taxon>
        <taxon>Stramenopiles</taxon>
        <taxon>Ochrophyta</taxon>
        <taxon>Pelagophyceae</taxon>
        <taxon>Pelagomonadales</taxon>
        <taxon>Pelagomonadaceae</taxon>
        <taxon>Aureococcus</taxon>
    </lineage>
</organism>
<comment type="catalytic activity">
    <reaction evidence="1 4">
        <text>[protein]-peptidylproline (omega=180) = [protein]-peptidylproline (omega=0)</text>
        <dbReference type="Rhea" id="RHEA:16237"/>
        <dbReference type="Rhea" id="RHEA-COMP:10747"/>
        <dbReference type="Rhea" id="RHEA-COMP:10748"/>
        <dbReference type="ChEBI" id="CHEBI:83833"/>
        <dbReference type="ChEBI" id="CHEBI:83834"/>
        <dbReference type="EC" id="5.2.1.8"/>
    </reaction>
</comment>
<dbReference type="PANTHER" id="PTHR45625">
    <property type="entry name" value="PEPTIDYL-PROLYL CIS-TRANS ISOMERASE-RELATED"/>
    <property type="match status" value="1"/>
</dbReference>
<dbReference type="InterPro" id="IPR002130">
    <property type="entry name" value="Cyclophilin-type_PPIase_dom"/>
</dbReference>
<dbReference type="CDD" id="cd01928">
    <property type="entry name" value="Cyclophilin_PPIL3_like"/>
    <property type="match status" value="1"/>
</dbReference>
<comment type="similarity">
    <text evidence="4">Belongs to the cyclophilin-type PPIase family.</text>
</comment>
<dbReference type="InterPro" id="IPR029000">
    <property type="entry name" value="Cyclophilin-like_dom_sf"/>
</dbReference>
<sequence>MSVTLHTAVGDLKVEVFCDTAPATSFNFLALCASGHRAGAVRRPTADRRPSAARRYYDGSPFHRVIRGFMVQTGDPTGSGKGGASIWGGAFGDEFHAENRHDRRGVLAMANKGPGTNRSQFFFTFDAQPHLNDRYTVFGRLIDGFDALDALEKLPVGKKNRPTTDVRIERVTIHANPLAERDVVFASPPAGAGE</sequence>
<reference evidence="6 7" key="1">
    <citation type="journal article" date="2011" name="Proc. Natl. Acad. Sci. U.S.A.">
        <title>Niche of harmful alga Aureococcus anophagefferens revealed through ecogenomics.</title>
        <authorList>
            <person name="Gobler C.J."/>
            <person name="Berry D.L."/>
            <person name="Dyhrman S.T."/>
            <person name="Wilhelm S.W."/>
            <person name="Salamov A."/>
            <person name="Lobanov A.V."/>
            <person name="Zhang Y."/>
            <person name="Collier J.L."/>
            <person name="Wurch L.L."/>
            <person name="Kustka A.B."/>
            <person name="Dill B.D."/>
            <person name="Shah M."/>
            <person name="VerBerkmoes N.C."/>
            <person name="Kuo A."/>
            <person name="Terry A."/>
            <person name="Pangilinan J."/>
            <person name="Lindquist E.A."/>
            <person name="Lucas S."/>
            <person name="Paulsen I.T."/>
            <person name="Hattenrath-Lehmann T.K."/>
            <person name="Talmage S.C."/>
            <person name="Walker E.A."/>
            <person name="Koch F."/>
            <person name="Burson A.M."/>
            <person name="Marcoval M.A."/>
            <person name="Tang Y.Z."/>
            <person name="Lecleir G.R."/>
            <person name="Coyne K.J."/>
            <person name="Berg G.M."/>
            <person name="Bertrand E.M."/>
            <person name="Saito M.A."/>
            <person name="Gladyshev V.N."/>
            <person name="Grigoriev I.V."/>
        </authorList>
    </citation>
    <scope>NUCLEOTIDE SEQUENCE [LARGE SCALE GENOMIC DNA]</scope>
    <source>
        <strain evidence="7">CCMP 1984</strain>
    </source>
</reference>
<dbReference type="PIRSF" id="PIRSF001467">
    <property type="entry name" value="Peptidylpro_ismrse"/>
    <property type="match status" value="1"/>
</dbReference>
<comment type="function">
    <text evidence="4">PPIases accelerate the folding of proteins. It catalyzes the cis-trans isomerization of proline imidic peptide bonds in oligopeptides.</text>
</comment>
<name>F0YSK8_AURAN</name>
<evidence type="ECO:0000259" key="5">
    <source>
        <dbReference type="PROSITE" id="PS50072"/>
    </source>
</evidence>
<dbReference type="InterPro" id="IPR044666">
    <property type="entry name" value="Cyclophilin_A-like"/>
</dbReference>
<dbReference type="SUPFAM" id="SSF50891">
    <property type="entry name" value="Cyclophilin-like"/>
    <property type="match status" value="1"/>
</dbReference>
<dbReference type="GO" id="GO:0071013">
    <property type="term" value="C:catalytic step 2 spliceosome"/>
    <property type="evidence" value="ECO:0007669"/>
    <property type="project" value="TreeGrafter"/>
</dbReference>
<dbReference type="OrthoDB" id="271386at2759"/>
<dbReference type="eggNOG" id="KOG0884">
    <property type="taxonomic scope" value="Eukaryota"/>
</dbReference>
<dbReference type="EMBL" id="GL834035">
    <property type="protein sequence ID" value="EGB01901.1"/>
    <property type="molecule type" value="Genomic_DNA"/>
</dbReference>
<evidence type="ECO:0000256" key="1">
    <source>
        <dbReference type="ARBA" id="ARBA00000971"/>
    </source>
</evidence>
<dbReference type="GeneID" id="20221654"/>
<dbReference type="InParanoid" id="F0YSK8"/>
<accession>F0YSK8</accession>
<dbReference type="GO" id="GO:0006457">
    <property type="term" value="P:protein folding"/>
    <property type="evidence" value="ECO:0007669"/>
    <property type="project" value="InterPro"/>
</dbReference>
<dbReference type="Gene3D" id="2.40.100.10">
    <property type="entry name" value="Cyclophilin-like"/>
    <property type="match status" value="1"/>
</dbReference>
<dbReference type="PROSITE" id="PS00170">
    <property type="entry name" value="CSA_PPIASE_1"/>
    <property type="match status" value="1"/>
</dbReference>
<dbReference type="RefSeq" id="XP_009043400.1">
    <property type="nucleotide sequence ID" value="XM_009045152.1"/>
</dbReference>